<gene>
    <name evidence="1" type="ORF">ABT39_MTgene1637</name>
</gene>
<comment type="caution">
    <text evidence="1">The sequence shown here is derived from an EMBL/GenBank/DDBJ whole genome shotgun (WGS) entry which is preliminary data.</text>
</comment>
<accession>A0A117NGB8</accession>
<proteinExistence type="predicted"/>
<sequence length="58" mass="7023">MYEHPLRFVVSFIDESSYGLARSFHIHLRRNDRSRGSKMPNFIMYEHPLRVQEDSRRG</sequence>
<dbReference type="AlphaFoldDB" id="A0A117NGB8"/>
<geneLocation type="mitochondrion" evidence="1"/>
<organism evidence="1">
    <name type="scientific">Picea glauca</name>
    <name type="common">White spruce</name>
    <name type="synonym">Pinus glauca</name>
    <dbReference type="NCBI Taxonomy" id="3330"/>
    <lineage>
        <taxon>Eukaryota</taxon>
        <taxon>Viridiplantae</taxon>
        <taxon>Streptophyta</taxon>
        <taxon>Embryophyta</taxon>
        <taxon>Tracheophyta</taxon>
        <taxon>Spermatophyta</taxon>
        <taxon>Pinopsida</taxon>
        <taxon>Pinidae</taxon>
        <taxon>Conifers I</taxon>
        <taxon>Pinales</taxon>
        <taxon>Pinaceae</taxon>
        <taxon>Picea</taxon>
    </lineage>
</organism>
<evidence type="ECO:0000313" key="1">
    <source>
        <dbReference type="EMBL" id="KUM46535.1"/>
    </source>
</evidence>
<name>A0A117NGB8_PICGL</name>
<reference evidence="1" key="1">
    <citation type="journal article" date="2015" name="Genome Biol. Evol.">
        <title>Organellar Genomes of White Spruce (Picea glauca): Assembly and Annotation.</title>
        <authorList>
            <person name="Jackman S.D."/>
            <person name="Warren R.L."/>
            <person name="Gibb E.A."/>
            <person name="Vandervalk B.P."/>
            <person name="Mohamadi H."/>
            <person name="Chu J."/>
            <person name="Raymond A."/>
            <person name="Pleasance S."/>
            <person name="Coope R."/>
            <person name="Wildung M.R."/>
            <person name="Ritland C.E."/>
            <person name="Bousquet J."/>
            <person name="Jones S.J."/>
            <person name="Bohlmann J."/>
            <person name="Birol I."/>
        </authorList>
    </citation>
    <scope>NUCLEOTIDE SEQUENCE [LARGE SCALE GENOMIC DNA]</scope>
    <source>
        <tissue evidence="1">Flushing bud</tissue>
    </source>
</reference>
<dbReference type="EMBL" id="LKAM01000011">
    <property type="protein sequence ID" value="KUM46535.1"/>
    <property type="molecule type" value="Genomic_DNA"/>
</dbReference>
<keyword evidence="1" id="KW-0496">Mitochondrion</keyword>
<protein>
    <submittedName>
        <fullName evidence="1">Uncharacterized protein</fullName>
    </submittedName>
</protein>